<proteinExistence type="predicted"/>
<reference evidence="2" key="1">
    <citation type="journal article" date="2019" name="Int. J. Syst. Evol. Microbiol.">
        <title>The Global Catalogue of Microorganisms (GCM) 10K type strain sequencing project: providing services to taxonomists for standard genome sequencing and annotation.</title>
        <authorList>
            <consortium name="The Broad Institute Genomics Platform"/>
            <consortium name="The Broad Institute Genome Sequencing Center for Infectious Disease"/>
            <person name="Wu L."/>
            <person name="Ma J."/>
        </authorList>
    </citation>
    <scope>NUCLEOTIDE SEQUENCE [LARGE SCALE GENOMIC DNA]</scope>
    <source>
        <strain evidence="2">JCM 3369</strain>
    </source>
</reference>
<dbReference type="RefSeq" id="WP_122823196.1">
    <property type="nucleotide sequence ID" value="NZ_CP033325.1"/>
</dbReference>
<dbReference type="EMBL" id="JBHSGF010000001">
    <property type="protein sequence ID" value="MFC4553978.1"/>
    <property type="molecule type" value="Genomic_DNA"/>
</dbReference>
<dbReference type="Proteomes" id="UP001595955">
    <property type="component" value="Unassembled WGS sequence"/>
</dbReference>
<keyword evidence="2" id="KW-1185">Reference proteome</keyword>
<sequence>MTAVQTSPEARARRPRSARFRLDVGEWLVLRRALVRAAPWGAASPTAMAADFRPEAFGLAPEAPLPESERRRAWALLRERGLARYVPPDDDLDALVVPFAAALRALAEPEVLADVRSWAALAGTTGTIAWSAGRTVALSRELRHLTPARDGRERYEHAGAVELSLAADGTLLEEILLALPLRDDDGRPGPAVVIGWDAAHAVAEALRAGQGEIVPHLLDLPAESLATLGISARSLTGGAQLTVRCPGGGHRVAPAVGGSGHPDEPVLQGVWLWTPADVVELLDAAGSEVTLRRTSMRGVRAGLLSTFTGLLNVEEVL</sequence>
<name>A0ABV9D7T7_9MICO</name>
<evidence type="ECO:0000313" key="1">
    <source>
        <dbReference type="EMBL" id="MFC4553978.1"/>
    </source>
</evidence>
<protein>
    <submittedName>
        <fullName evidence="1">Uncharacterized protein</fullName>
    </submittedName>
</protein>
<gene>
    <name evidence="1" type="ORF">ACFO3F_01835</name>
</gene>
<evidence type="ECO:0000313" key="2">
    <source>
        <dbReference type="Proteomes" id="UP001595955"/>
    </source>
</evidence>
<accession>A0ABV9D7T7</accession>
<comment type="caution">
    <text evidence="1">The sequence shown here is derived from an EMBL/GenBank/DDBJ whole genome shotgun (WGS) entry which is preliminary data.</text>
</comment>
<organism evidence="1 2">
    <name type="scientific">Georgenia faecalis</name>
    <dbReference type="NCBI Taxonomy" id="2483799"/>
    <lineage>
        <taxon>Bacteria</taxon>
        <taxon>Bacillati</taxon>
        <taxon>Actinomycetota</taxon>
        <taxon>Actinomycetes</taxon>
        <taxon>Micrococcales</taxon>
        <taxon>Bogoriellaceae</taxon>
        <taxon>Georgenia</taxon>
    </lineage>
</organism>